<keyword evidence="2" id="KW-0732">Signal</keyword>
<feature type="region of interest" description="Disordered" evidence="1">
    <location>
        <begin position="1"/>
        <end position="20"/>
    </location>
</feature>
<dbReference type="RefSeq" id="WP_187813236.1">
    <property type="nucleotide sequence ID" value="NZ_JACTVJ010000005.1"/>
</dbReference>
<feature type="signal peptide" evidence="2">
    <location>
        <begin position="1"/>
        <end position="43"/>
    </location>
</feature>
<accession>A0ABR7SB87</accession>
<comment type="caution">
    <text evidence="4">The sequence shown here is derived from an EMBL/GenBank/DDBJ whole genome shotgun (WGS) entry which is preliminary data.</text>
</comment>
<dbReference type="InterPro" id="IPR051172">
    <property type="entry name" value="Chlamydia_OmcB"/>
</dbReference>
<dbReference type="SUPFAM" id="SSF49899">
    <property type="entry name" value="Concanavalin A-like lectins/glucanases"/>
    <property type="match status" value="1"/>
</dbReference>
<evidence type="ECO:0000256" key="2">
    <source>
        <dbReference type="SAM" id="SignalP"/>
    </source>
</evidence>
<feature type="domain" description="DUF11" evidence="3">
    <location>
        <begin position="588"/>
        <end position="695"/>
    </location>
</feature>
<sequence>MQTNTAPSRPSRPQPGRALRGRRAAALTTTMLTALALAPLAAAAPGPDTPAQPEARSQATRQAAPVAFPYLNGFDGPTSDTVLTGTAKYDDKDTGGWLHLTTANRHESGSWQMNRDFSTDLGVVAEFTYATYGGNNHCFPLTGFCNGYGDGLTMFFADGTAPNGVGNTGGALGYIGVPGAFLGVGFDEYGNFSGEYGGPAQLPESIVLRGGGTKVDGKLNGYTYATGVKGPGDTVMTKAGRRQFRTAKVSVVPKDGKLLVSVASNTGPGTPMQQMIDNYDISTVAGQPALPETLKLGFSAGSGGSTNNHDIGDLKVSLPVEVSVKKTAPATVPSGGKLEYKVTVANDQTNDAPGTKVKDIIPAGLTDVSWTCQASAGSTCGQASGSGSRLDTTTDLKRGGTATYTITGTAIATPGTEIINTATVEPSASVTDIDPTDDSADATTKVTSGPTDVAAQKELASNDPVKPGDTFDYRLTARNYGPAATTNVTMTDDLPTQLSFVSSPDGCTATGQKVTCPAAAQMEVGGSKTWTVKVKLDQNYQGNGSDIKNTATATSDAPGDPKPENNTSAPVGIPGGSTQPEAALRTEKKTTTTTPVPPGGTFAYEVKAINDGPSAAEDVKLIDDLPEQLSFVSSTDGCTAVGRKVTCPADAPLAAGSSRTWTFIVRLDPAYTGDGSDIKNTVTASSSTANPNPGEGTSPPAGLPGDTTGESSADLDLTKITS</sequence>
<proteinExistence type="predicted"/>
<dbReference type="Proteomes" id="UP000642284">
    <property type="component" value="Unassembled WGS sequence"/>
</dbReference>
<dbReference type="Pfam" id="PF01345">
    <property type="entry name" value="DUF11"/>
    <property type="match status" value="3"/>
</dbReference>
<gene>
    <name evidence="4" type="ORF">H9Y04_09160</name>
</gene>
<dbReference type="InterPro" id="IPR047589">
    <property type="entry name" value="DUF11_rpt"/>
</dbReference>
<feature type="region of interest" description="Disordered" evidence="1">
    <location>
        <begin position="542"/>
        <end position="600"/>
    </location>
</feature>
<feature type="compositionally biased region" description="Polar residues" evidence="1">
    <location>
        <begin position="678"/>
        <end position="691"/>
    </location>
</feature>
<evidence type="ECO:0000256" key="1">
    <source>
        <dbReference type="SAM" id="MobiDB-lite"/>
    </source>
</evidence>
<protein>
    <submittedName>
        <fullName evidence="4">DUF11 domain-containing protein</fullName>
    </submittedName>
</protein>
<dbReference type="Gene3D" id="2.60.40.10">
    <property type="entry name" value="Immunoglobulins"/>
    <property type="match status" value="1"/>
</dbReference>
<dbReference type="InterPro" id="IPR001434">
    <property type="entry name" value="OmcB-like_DUF11"/>
</dbReference>
<dbReference type="InterPro" id="IPR013783">
    <property type="entry name" value="Ig-like_fold"/>
</dbReference>
<name>A0ABR7SB87_9ACTN</name>
<reference evidence="4 5" key="1">
    <citation type="submission" date="2020-08" db="EMBL/GenBank/DDBJ databases">
        <title>Genemic of Streptomyces polyaspartic.</title>
        <authorList>
            <person name="Liu W."/>
        </authorList>
    </citation>
    <scope>NUCLEOTIDE SEQUENCE [LARGE SCALE GENOMIC DNA]</scope>
    <source>
        <strain evidence="4 5">TRM66268-LWL</strain>
    </source>
</reference>
<evidence type="ECO:0000259" key="3">
    <source>
        <dbReference type="Pfam" id="PF01345"/>
    </source>
</evidence>
<keyword evidence="5" id="KW-1185">Reference proteome</keyword>
<feature type="domain" description="DUF11" evidence="3">
    <location>
        <begin position="322"/>
        <end position="443"/>
    </location>
</feature>
<feature type="region of interest" description="Disordered" evidence="1">
    <location>
        <begin position="674"/>
        <end position="722"/>
    </location>
</feature>
<feature type="compositionally biased region" description="Polar residues" evidence="1">
    <location>
        <begin position="542"/>
        <end position="555"/>
    </location>
</feature>
<organism evidence="4 5">
    <name type="scientific">Streptomyces polyasparticus</name>
    <dbReference type="NCBI Taxonomy" id="2767826"/>
    <lineage>
        <taxon>Bacteria</taxon>
        <taxon>Bacillati</taxon>
        <taxon>Actinomycetota</taxon>
        <taxon>Actinomycetes</taxon>
        <taxon>Kitasatosporales</taxon>
        <taxon>Streptomycetaceae</taxon>
        <taxon>Streptomyces</taxon>
    </lineage>
</organism>
<dbReference type="EMBL" id="JACTVJ010000005">
    <property type="protein sequence ID" value="MBC9712740.1"/>
    <property type="molecule type" value="Genomic_DNA"/>
</dbReference>
<feature type="chain" id="PRO_5047170057" evidence="2">
    <location>
        <begin position="44"/>
        <end position="722"/>
    </location>
</feature>
<dbReference type="PANTHER" id="PTHR34819">
    <property type="entry name" value="LARGE CYSTEINE-RICH PERIPLASMIC PROTEIN OMCB"/>
    <property type="match status" value="1"/>
</dbReference>
<dbReference type="Gene3D" id="2.60.120.200">
    <property type="match status" value="1"/>
</dbReference>
<evidence type="ECO:0000313" key="5">
    <source>
        <dbReference type="Proteomes" id="UP000642284"/>
    </source>
</evidence>
<feature type="region of interest" description="Disordered" evidence="1">
    <location>
        <begin position="427"/>
        <end position="447"/>
    </location>
</feature>
<dbReference type="PANTHER" id="PTHR34819:SF3">
    <property type="entry name" value="CELL SURFACE PROTEIN"/>
    <property type="match status" value="1"/>
</dbReference>
<evidence type="ECO:0000313" key="4">
    <source>
        <dbReference type="EMBL" id="MBC9712740.1"/>
    </source>
</evidence>
<dbReference type="NCBIfam" id="TIGR01451">
    <property type="entry name" value="B_ant_repeat"/>
    <property type="match status" value="3"/>
</dbReference>
<dbReference type="InterPro" id="IPR013320">
    <property type="entry name" value="ConA-like_dom_sf"/>
</dbReference>
<feature type="domain" description="DUF11" evidence="3">
    <location>
        <begin position="452"/>
        <end position="568"/>
    </location>
</feature>